<evidence type="ECO:0000259" key="5">
    <source>
        <dbReference type="Pfam" id="PF01258"/>
    </source>
</evidence>
<evidence type="ECO:0000256" key="2">
    <source>
        <dbReference type="ARBA" id="ARBA00022771"/>
    </source>
</evidence>
<feature type="zinc finger region" description="dksA C4-type" evidence="4">
    <location>
        <begin position="90"/>
        <end position="114"/>
    </location>
</feature>
<dbReference type="InterPro" id="IPR000962">
    <property type="entry name" value="Znf_DskA_TraR"/>
</dbReference>
<keyword evidence="7" id="KW-1185">Reference proteome</keyword>
<dbReference type="Proteomes" id="UP000831537">
    <property type="component" value="Chromosome"/>
</dbReference>
<accession>A0ABY4GJA4</accession>
<evidence type="ECO:0000313" key="7">
    <source>
        <dbReference type="Proteomes" id="UP000831537"/>
    </source>
</evidence>
<sequence length="116" mass="13207">MDQSVIDKCLAILEDRKAELNEGGVDFDSQDQTLEEEVGELTTFDNHPGDMGTELYEREKDQALNEHQESELNEIAHALAKIEEGTYHLCEECGKEINEDRLLALPETRFCIDHAE</sequence>
<gene>
    <name evidence="6" type="ORF">MUN87_16300</name>
</gene>
<keyword evidence="3" id="KW-0862">Zinc</keyword>
<dbReference type="Pfam" id="PF01258">
    <property type="entry name" value="zf-dskA_traR"/>
    <property type="match status" value="1"/>
</dbReference>
<evidence type="ECO:0000256" key="3">
    <source>
        <dbReference type="ARBA" id="ARBA00022833"/>
    </source>
</evidence>
<dbReference type="PROSITE" id="PS51128">
    <property type="entry name" value="ZF_DKSA_2"/>
    <property type="match status" value="1"/>
</dbReference>
<reference evidence="6 7" key="1">
    <citation type="submission" date="2022-04" db="EMBL/GenBank/DDBJ databases">
        <title>Gracilibacillus sp. isolated from saltern.</title>
        <authorList>
            <person name="Won M."/>
            <person name="Lee C.-M."/>
            <person name="Woen H.-Y."/>
            <person name="Kwon S.-W."/>
        </authorList>
    </citation>
    <scope>NUCLEOTIDE SEQUENCE [LARGE SCALE GENOMIC DNA]</scope>
    <source>
        <strain evidence="6 7">SSPM10-3</strain>
    </source>
</reference>
<evidence type="ECO:0000256" key="1">
    <source>
        <dbReference type="ARBA" id="ARBA00022723"/>
    </source>
</evidence>
<dbReference type="RefSeq" id="WP_244741737.1">
    <property type="nucleotide sequence ID" value="NZ_CP095071.1"/>
</dbReference>
<dbReference type="PANTHER" id="PTHR33823:SF4">
    <property type="entry name" value="GENERAL STRESS PROTEIN 16O"/>
    <property type="match status" value="1"/>
</dbReference>
<dbReference type="PANTHER" id="PTHR33823">
    <property type="entry name" value="RNA POLYMERASE-BINDING TRANSCRIPTION FACTOR DKSA-RELATED"/>
    <property type="match status" value="1"/>
</dbReference>
<protein>
    <submittedName>
        <fullName evidence="6">TraR/DksA C4-type zinc finger protein</fullName>
    </submittedName>
</protein>
<dbReference type="SUPFAM" id="SSF57716">
    <property type="entry name" value="Glucocorticoid receptor-like (DNA-binding domain)"/>
    <property type="match status" value="1"/>
</dbReference>
<organism evidence="6 7">
    <name type="scientific">Gracilibacillus salinarum</name>
    <dbReference type="NCBI Taxonomy" id="2932255"/>
    <lineage>
        <taxon>Bacteria</taxon>
        <taxon>Bacillati</taxon>
        <taxon>Bacillota</taxon>
        <taxon>Bacilli</taxon>
        <taxon>Bacillales</taxon>
        <taxon>Bacillaceae</taxon>
        <taxon>Gracilibacillus</taxon>
    </lineage>
</organism>
<keyword evidence="1" id="KW-0479">Metal-binding</keyword>
<dbReference type="EMBL" id="CP095071">
    <property type="protein sequence ID" value="UOQ84255.1"/>
    <property type="molecule type" value="Genomic_DNA"/>
</dbReference>
<dbReference type="InterPro" id="IPR037187">
    <property type="entry name" value="DnaK_N"/>
</dbReference>
<dbReference type="Gene3D" id="1.20.120.910">
    <property type="entry name" value="DksA, coiled-coil domain"/>
    <property type="match status" value="1"/>
</dbReference>
<dbReference type="SUPFAM" id="SSF109635">
    <property type="entry name" value="DnaK suppressor protein DksA, alpha-hairpin domain"/>
    <property type="match status" value="1"/>
</dbReference>
<evidence type="ECO:0000256" key="4">
    <source>
        <dbReference type="PROSITE-ProRule" id="PRU00510"/>
    </source>
</evidence>
<name>A0ABY4GJA4_9BACI</name>
<evidence type="ECO:0000313" key="6">
    <source>
        <dbReference type="EMBL" id="UOQ84255.1"/>
    </source>
</evidence>
<proteinExistence type="predicted"/>
<feature type="domain" description="Zinc finger DksA/TraR C4-type" evidence="5">
    <location>
        <begin position="85"/>
        <end position="113"/>
    </location>
</feature>
<keyword evidence="2" id="KW-0863">Zinc-finger</keyword>